<name>A0A828Q480_ACTPL</name>
<reference evidence="1 2" key="1">
    <citation type="journal article" date="2010" name="J. Bacteriol.">
        <title>Comparative genomic characterization of Actinobacillus pleuropneumoniae.</title>
        <authorList>
            <person name="Xu Z."/>
            <person name="Chen X."/>
            <person name="Li L."/>
            <person name="Li T."/>
            <person name="Wang S."/>
            <person name="Chen H."/>
            <person name="Zhou R."/>
        </authorList>
    </citation>
    <scope>NUCLEOTIDE SEQUENCE [LARGE SCALE GENOMIC DNA]</scope>
    <source>
        <strain evidence="1 2">Femo</strain>
    </source>
</reference>
<dbReference type="InterPro" id="IPR050583">
    <property type="entry name" value="Mycobacterial_A85_antigen"/>
</dbReference>
<dbReference type="SUPFAM" id="SSF53474">
    <property type="entry name" value="alpha/beta-Hydrolases"/>
    <property type="match status" value="1"/>
</dbReference>
<accession>A0A828Q480</accession>
<dbReference type="PANTHER" id="PTHR48098">
    <property type="entry name" value="ENTEROCHELIN ESTERASE-RELATED"/>
    <property type="match status" value="1"/>
</dbReference>
<dbReference type="EMBL" id="ADOG01000040">
    <property type="protein sequence ID" value="EFM91019.1"/>
    <property type="molecule type" value="Genomic_DNA"/>
</dbReference>
<dbReference type="InterPro" id="IPR000801">
    <property type="entry name" value="Esterase-like"/>
</dbReference>
<sequence length="278" mass="32604">MEYKMNLDKYYLKMEEHFLYVPYYNHHRRIRVLLPKDYHKENWQTYPVLYMHDGQNVFYSKESYSGYSWKIIPTIKRHQEFPKIIIVGIDNATVHRLDEYAPWRTDVGHTPEARNAGGMGAEYGHWVVNTVKPFIDAHYRTKPQREHTLLAGSSMGGIITAYMGAAYPDTFGHLGVFSSASWFSESAFLDFVHRHPLNKASKVFIQVGTNEGDDMDAQYIFNMNQAYINSSLYYYQALLRTFHPIDNIRLKIMANETHHEIHWANHFVEFLSFSLMGT</sequence>
<dbReference type="Gene3D" id="3.40.50.1820">
    <property type="entry name" value="alpha/beta hydrolase"/>
    <property type="match status" value="1"/>
</dbReference>
<dbReference type="GO" id="GO:0016787">
    <property type="term" value="F:hydrolase activity"/>
    <property type="evidence" value="ECO:0007669"/>
    <property type="project" value="UniProtKB-KW"/>
</dbReference>
<dbReference type="InterPro" id="IPR029058">
    <property type="entry name" value="AB_hydrolase_fold"/>
</dbReference>
<comment type="caution">
    <text evidence="1">The sequence shown here is derived from an EMBL/GenBank/DDBJ whole genome shotgun (WGS) entry which is preliminary data.</text>
</comment>
<protein>
    <submittedName>
        <fullName evidence="1">Possible alpha/beta superfamily hydrolase</fullName>
    </submittedName>
</protein>
<dbReference type="AlphaFoldDB" id="A0A828Q480"/>
<gene>
    <name evidence="1" type="ORF">appser6_20850</name>
</gene>
<dbReference type="PANTHER" id="PTHR48098:SF6">
    <property type="entry name" value="FERRI-BACILLIBACTIN ESTERASE BESA"/>
    <property type="match status" value="1"/>
</dbReference>
<proteinExistence type="predicted"/>
<organism evidence="1 2">
    <name type="scientific">Actinobacillus pleuropneumoniae serovar 6 str. Femo</name>
    <dbReference type="NCBI Taxonomy" id="754256"/>
    <lineage>
        <taxon>Bacteria</taxon>
        <taxon>Pseudomonadati</taxon>
        <taxon>Pseudomonadota</taxon>
        <taxon>Gammaproteobacteria</taxon>
        <taxon>Pasteurellales</taxon>
        <taxon>Pasteurellaceae</taxon>
        <taxon>Actinobacillus</taxon>
    </lineage>
</organism>
<evidence type="ECO:0000313" key="1">
    <source>
        <dbReference type="EMBL" id="EFM91019.1"/>
    </source>
</evidence>
<keyword evidence="1" id="KW-0378">Hydrolase</keyword>
<dbReference type="Pfam" id="PF00756">
    <property type="entry name" value="Esterase"/>
    <property type="match status" value="1"/>
</dbReference>
<dbReference type="Proteomes" id="UP000005341">
    <property type="component" value="Unassembled WGS sequence"/>
</dbReference>
<evidence type="ECO:0000313" key="2">
    <source>
        <dbReference type="Proteomes" id="UP000005341"/>
    </source>
</evidence>